<dbReference type="InterPro" id="IPR015883">
    <property type="entry name" value="Glyco_hydro_20_cat"/>
</dbReference>
<accession>A0ABS1HKE9</accession>
<dbReference type="Proteomes" id="UP000605676">
    <property type="component" value="Unassembled WGS sequence"/>
</dbReference>
<dbReference type="InterPro" id="IPR017853">
    <property type="entry name" value="GH"/>
</dbReference>
<dbReference type="SUPFAM" id="SSF51445">
    <property type="entry name" value="(Trans)glycosidases"/>
    <property type="match status" value="1"/>
</dbReference>
<keyword evidence="11" id="KW-1185">Reference proteome</keyword>
<feature type="domain" description="GH29D-like beta-sandwich" evidence="9">
    <location>
        <begin position="542"/>
        <end position="595"/>
    </location>
</feature>
<dbReference type="Gene3D" id="3.30.379.10">
    <property type="entry name" value="Chitobiase/beta-hexosaminidase domain 2-like"/>
    <property type="match status" value="1"/>
</dbReference>
<name>A0ABS1HKE9_9BACT</name>
<dbReference type="PANTHER" id="PTHR22600">
    <property type="entry name" value="BETA-HEXOSAMINIDASE"/>
    <property type="match status" value="1"/>
</dbReference>
<evidence type="ECO:0000256" key="2">
    <source>
        <dbReference type="ARBA" id="ARBA00006285"/>
    </source>
</evidence>
<dbReference type="Pfam" id="PF02838">
    <property type="entry name" value="Glyco_hydro_20b"/>
    <property type="match status" value="1"/>
</dbReference>
<evidence type="ECO:0000259" key="9">
    <source>
        <dbReference type="Pfam" id="PF13290"/>
    </source>
</evidence>
<evidence type="ECO:0000256" key="3">
    <source>
        <dbReference type="ARBA" id="ARBA00012663"/>
    </source>
</evidence>
<dbReference type="InterPro" id="IPR059177">
    <property type="entry name" value="GH29D-like_dom"/>
</dbReference>
<comment type="similarity">
    <text evidence="2">Belongs to the glycosyl hydrolase 20 family.</text>
</comment>
<dbReference type="Pfam" id="PF00754">
    <property type="entry name" value="F5_F8_type_C"/>
    <property type="match status" value="1"/>
</dbReference>
<comment type="caution">
    <text evidence="10">The sequence shown here is derived from an EMBL/GenBank/DDBJ whole genome shotgun (WGS) entry which is preliminary data.</text>
</comment>
<dbReference type="InterPro" id="IPR008979">
    <property type="entry name" value="Galactose-bd-like_sf"/>
</dbReference>
<organism evidence="10 11">
    <name type="scientific">Carboxylicivirga marina</name>
    <dbReference type="NCBI Taxonomy" id="2800988"/>
    <lineage>
        <taxon>Bacteria</taxon>
        <taxon>Pseudomonadati</taxon>
        <taxon>Bacteroidota</taxon>
        <taxon>Bacteroidia</taxon>
        <taxon>Marinilabiliales</taxon>
        <taxon>Marinilabiliaceae</taxon>
        <taxon>Carboxylicivirga</taxon>
    </lineage>
</organism>
<protein>
    <recommendedName>
        <fullName evidence="3">beta-N-acetylhexosaminidase</fullName>
        <ecNumber evidence="3">3.2.1.52</ecNumber>
    </recommendedName>
</protein>
<dbReference type="PRINTS" id="PR00738">
    <property type="entry name" value="GLHYDRLASE20"/>
</dbReference>
<dbReference type="Pfam" id="PF00728">
    <property type="entry name" value="Glyco_hydro_20"/>
    <property type="match status" value="1"/>
</dbReference>
<feature type="domain" description="Glycoside hydrolase family 20 catalytic" evidence="6">
    <location>
        <begin position="149"/>
        <end position="496"/>
    </location>
</feature>
<dbReference type="RefSeq" id="WP_200465380.1">
    <property type="nucleotide sequence ID" value="NZ_JAENRR010000028.1"/>
</dbReference>
<dbReference type="Gene3D" id="3.20.20.80">
    <property type="entry name" value="Glycosidases"/>
    <property type="match status" value="1"/>
</dbReference>
<evidence type="ECO:0000259" key="8">
    <source>
        <dbReference type="Pfam" id="PF02838"/>
    </source>
</evidence>
<evidence type="ECO:0000313" key="10">
    <source>
        <dbReference type="EMBL" id="MBK3518151.1"/>
    </source>
</evidence>
<dbReference type="PANTHER" id="PTHR22600:SF57">
    <property type="entry name" value="BETA-N-ACETYLHEXOSAMINIDASE"/>
    <property type="match status" value="1"/>
</dbReference>
<dbReference type="PROSITE" id="PS51257">
    <property type="entry name" value="PROKAR_LIPOPROTEIN"/>
    <property type="match status" value="1"/>
</dbReference>
<keyword evidence="4" id="KW-0378">Hydrolase</keyword>
<keyword evidence="5" id="KW-0326">Glycosidase</keyword>
<dbReference type="Pfam" id="PF13290">
    <property type="entry name" value="CHB_HEX_C_1"/>
    <property type="match status" value="1"/>
</dbReference>
<dbReference type="InterPro" id="IPR000421">
    <property type="entry name" value="FA58C"/>
</dbReference>
<gene>
    <name evidence="10" type="ORF">JIV24_12470</name>
</gene>
<comment type="catalytic activity">
    <reaction evidence="1">
        <text>Hydrolysis of terminal non-reducing N-acetyl-D-hexosamine residues in N-acetyl-beta-D-hexosaminides.</text>
        <dbReference type="EC" id="3.2.1.52"/>
    </reaction>
</comment>
<dbReference type="EMBL" id="JAENRR010000028">
    <property type="protein sequence ID" value="MBK3518151.1"/>
    <property type="molecule type" value="Genomic_DNA"/>
</dbReference>
<evidence type="ECO:0000313" key="11">
    <source>
        <dbReference type="Proteomes" id="UP000605676"/>
    </source>
</evidence>
<dbReference type="EC" id="3.2.1.52" evidence="3"/>
<dbReference type="CDD" id="cd06563">
    <property type="entry name" value="GH20_chitobiase-like"/>
    <property type="match status" value="1"/>
</dbReference>
<dbReference type="InterPro" id="IPR015882">
    <property type="entry name" value="HEX_bac_N"/>
</dbReference>
<dbReference type="SUPFAM" id="SSF49785">
    <property type="entry name" value="Galactose-binding domain-like"/>
    <property type="match status" value="1"/>
</dbReference>
<evidence type="ECO:0000256" key="1">
    <source>
        <dbReference type="ARBA" id="ARBA00001231"/>
    </source>
</evidence>
<evidence type="ECO:0000256" key="4">
    <source>
        <dbReference type="ARBA" id="ARBA00022801"/>
    </source>
</evidence>
<dbReference type="Gene3D" id="2.60.120.260">
    <property type="entry name" value="Galactose-binding domain-like"/>
    <property type="match status" value="1"/>
</dbReference>
<dbReference type="InterPro" id="IPR025705">
    <property type="entry name" value="Beta_hexosaminidase_sua/sub"/>
</dbReference>
<feature type="domain" description="F5/8 type C" evidence="7">
    <location>
        <begin position="645"/>
        <end position="728"/>
    </location>
</feature>
<evidence type="ECO:0000259" key="7">
    <source>
        <dbReference type="Pfam" id="PF00754"/>
    </source>
</evidence>
<feature type="domain" description="Beta-hexosaminidase bacterial type N-terminal" evidence="8">
    <location>
        <begin position="29"/>
        <end position="145"/>
    </location>
</feature>
<proteinExistence type="inferred from homology"/>
<evidence type="ECO:0000256" key="5">
    <source>
        <dbReference type="ARBA" id="ARBA00023295"/>
    </source>
</evidence>
<sequence length="753" mass="84708">MRIKQLIATTMSIFLLVACSEKGDNPMLNLIPYPAEVNQEKGELKIDVAMLSVSSDDDFVVTLLNKQLKAEQNIQLAHAEDGFVKFKLVNDATIPAEGYRLKVAPKQVLIEAAEKSGLLYGAQTLRQLLSPENGRVVLPYVSIKDSPRFAWRGMHFDVSRHFFDVDEIKQFLDYMAMNKLNTFHWHLVDDQAWRLEIKKYPKLTEVGAWRENVGFTANQVKGLNVQNTEAYGGYYTQADVREIVAYAAERNITIVPEIELPGHSAAALVAYPEYYCNNAGELEIWEQAGVSAGVYCAGKETTFQFLEDVLSETMDLFPGEFIHIGGDETPKDTWLACPDCRQRMKEEGAHDEHELQSYFVHRIEKFLNKHNRRLIGWDEILDGGLAQSAAVMSWRGVAGGVKAAEAGHDVVMTPMFPYYFNHTQNHLSTSPGHPGISTLRDVYTFPSIPTDISPENRHHVIGVQANMWSEYMPEFKHIEYNLFPRVFAIAEVAWSPVISEWDDFYARVNNTLPLLEKLGVKAGDISYHVRINVEPDYENKSATLAFVSERPNTIFYTKDGSTPTTRSTVYRGPFVLAEDAHIKACQFKEDGTTTFISEKEIIFHKAFGKPYVLKYAHAPQYDGGGKYGLTNGFLGVEVGVEEKPIDLTIDMGEPTEISYINSRFKNAPMSWVFGPKKVRYELSEDGTTFKEVASFEPGVTESDVNEIVDYPAEFSATKARYVRIIAESVGTCPAWHPAAGGKAWLFSDEVIVK</sequence>
<dbReference type="SUPFAM" id="SSF55545">
    <property type="entry name" value="beta-N-acetylhexosaminidase-like domain"/>
    <property type="match status" value="1"/>
</dbReference>
<reference evidence="10 11" key="1">
    <citation type="submission" date="2021-01" db="EMBL/GenBank/DDBJ databases">
        <title>Carboxyliciviraga sp.nov., isolated from coastal sediments.</title>
        <authorList>
            <person name="Lu D."/>
            <person name="Zhang T."/>
        </authorList>
    </citation>
    <scope>NUCLEOTIDE SEQUENCE [LARGE SCALE GENOMIC DNA]</scope>
    <source>
        <strain evidence="10 11">N1Y132</strain>
    </source>
</reference>
<dbReference type="InterPro" id="IPR029018">
    <property type="entry name" value="Hex-like_dom2"/>
</dbReference>
<evidence type="ECO:0000259" key="6">
    <source>
        <dbReference type="Pfam" id="PF00728"/>
    </source>
</evidence>